<feature type="active site" evidence="6 7">
    <location>
        <position position="170"/>
    </location>
</feature>
<comment type="domain">
    <text evidence="6">Contains a C-terminal catalytic domain, and an N-terminal region which modulates catalytic activity.</text>
</comment>
<name>A0A3Q9HTS4_9FIRM</name>
<dbReference type="CDD" id="cd16432">
    <property type="entry name" value="CheB_Rec"/>
    <property type="match status" value="1"/>
</dbReference>
<evidence type="ECO:0000256" key="8">
    <source>
        <dbReference type="PROSITE-ProRule" id="PRU00169"/>
    </source>
</evidence>
<comment type="function">
    <text evidence="4">May play the central regulatory role in sporulation. It may be an element of the effector pathway responsible for the activation of sporulation genes in response to nutritional stress. Spo0A may act in concert with spo0H (a sigma factor) to control the expression of some genes that are critical to the sporulation process.</text>
</comment>
<dbReference type="NCBIfam" id="NF009206">
    <property type="entry name" value="PRK12555.1"/>
    <property type="match status" value="1"/>
</dbReference>
<comment type="catalytic activity">
    <reaction evidence="5 6">
        <text>[protein]-L-glutamate 5-O-methyl ester + H2O = L-glutamyl-[protein] + methanol + H(+)</text>
        <dbReference type="Rhea" id="RHEA:23236"/>
        <dbReference type="Rhea" id="RHEA-COMP:10208"/>
        <dbReference type="Rhea" id="RHEA-COMP:10311"/>
        <dbReference type="ChEBI" id="CHEBI:15377"/>
        <dbReference type="ChEBI" id="CHEBI:15378"/>
        <dbReference type="ChEBI" id="CHEBI:17790"/>
        <dbReference type="ChEBI" id="CHEBI:29973"/>
        <dbReference type="ChEBI" id="CHEBI:82795"/>
        <dbReference type="EC" id="3.1.1.61"/>
    </reaction>
</comment>
<dbReference type="EC" id="3.5.1.44" evidence="6"/>
<evidence type="ECO:0000259" key="9">
    <source>
        <dbReference type="PROSITE" id="PS50110"/>
    </source>
</evidence>
<comment type="function">
    <text evidence="6">Involved in chemotaxis. Part of a chemotaxis signal transduction system that modulates chemotaxis in response to various stimuli. Catalyzes the demethylation of specific methylglutamate residues introduced into the chemoreceptors (methyl-accepting chemotaxis proteins or MCP) by CheR. Also mediates the irreversible deamidation of specific glutamine residues to glutamic acid.</text>
</comment>
<evidence type="ECO:0000256" key="6">
    <source>
        <dbReference type="HAMAP-Rule" id="MF_00099"/>
    </source>
</evidence>
<dbReference type="Proteomes" id="UP000267250">
    <property type="component" value="Chromosome"/>
</dbReference>
<dbReference type="GO" id="GO:0008984">
    <property type="term" value="F:protein-glutamate methylesterase activity"/>
    <property type="evidence" value="ECO:0007669"/>
    <property type="project" value="UniProtKB-UniRule"/>
</dbReference>
<dbReference type="PANTHER" id="PTHR42872">
    <property type="entry name" value="PROTEIN-GLUTAMATE METHYLESTERASE/PROTEIN-GLUTAMINE GLUTAMINASE"/>
    <property type="match status" value="1"/>
</dbReference>
<dbReference type="GO" id="GO:0000156">
    <property type="term" value="F:phosphorelay response regulator activity"/>
    <property type="evidence" value="ECO:0007669"/>
    <property type="project" value="InterPro"/>
</dbReference>
<feature type="domain" description="CheB-type methylesterase" evidence="10">
    <location>
        <begin position="152"/>
        <end position="348"/>
    </location>
</feature>
<evidence type="ECO:0000256" key="4">
    <source>
        <dbReference type="ARBA" id="ARBA00024867"/>
    </source>
</evidence>
<proteinExistence type="inferred from homology"/>
<evidence type="ECO:0000256" key="2">
    <source>
        <dbReference type="ARBA" id="ARBA00022500"/>
    </source>
</evidence>
<evidence type="ECO:0000259" key="10">
    <source>
        <dbReference type="PROSITE" id="PS50122"/>
    </source>
</evidence>
<comment type="catalytic activity">
    <reaction evidence="6">
        <text>L-glutaminyl-[protein] + H2O = L-glutamyl-[protein] + NH4(+)</text>
        <dbReference type="Rhea" id="RHEA:16441"/>
        <dbReference type="Rhea" id="RHEA-COMP:10207"/>
        <dbReference type="Rhea" id="RHEA-COMP:10208"/>
        <dbReference type="ChEBI" id="CHEBI:15377"/>
        <dbReference type="ChEBI" id="CHEBI:28938"/>
        <dbReference type="ChEBI" id="CHEBI:29973"/>
        <dbReference type="ChEBI" id="CHEBI:30011"/>
        <dbReference type="EC" id="3.5.1.44"/>
    </reaction>
</comment>
<dbReference type="Pfam" id="PF00072">
    <property type="entry name" value="Response_reg"/>
    <property type="match status" value="1"/>
</dbReference>
<protein>
    <recommendedName>
        <fullName evidence="6">Protein-glutamate methylesterase/protein-glutamine glutaminase</fullName>
        <ecNumber evidence="6">3.1.1.61</ecNumber>
        <ecNumber evidence="6">3.5.1.44</ecNumber>
    </recommendedName>
</protein>
<evidence type="ECO:0000256" key="5">
    <source>
        <dbReference type="ARBA" id="ARBA00048267"/>
    </source>
</evidence>
<dbReference type="GO" id="GO:0005737">
    <property type="term" value="C:cytoplasm"/>
    <property type="evidence" value="ECO:0007669"/>
    <property type="project" value="UniProtKB-SubCell"/>
</dbReference>
<feature type="active site" evidence="6 7">
    <location>
        <position position="197"/>
    </location>
</feature>
<accession>A0A3Q9HTS4</accession>
<organism evidence="11 12">
    <name type="scientific">Anoxybacter fermentans</name>
    <dbReference type="NCBI Taxonomy" id="1323375"/>
    <lineage>
        <taxon>Bacteria</taxon>
        <taxon>Bacillati</taxon>
        <taxon>Bacillota</taxon>
        <taxon>Clostridia</taxon>
        <taxon>Halanaerobiales</taxon>
        <taxon>Anoxybacter</taxon>
    </lineage>
</organism>
<sequence length="349" mass="38347">MRNLIRVLIADDSAFMRRVISDLINSDPELQVIATARNGVEALELIKKLDPDVVTLDIEMPKLNGFETLKEIMRISPKPVVMISHLTQEGATTTLNCLEAGAMDFIPKPSGSISLDFAQVAKDLTEKIKMAYYNFKPAKVTLRSKSHRTIIPTSSFSGVRKDMVVAIGTSSGGPRALKEIIPLLPANFPAGIVIVQHMPPGFTRSLAERLNNESKIRVKEAEEGDRIEPGLALLAPGNYHLEIEAGGIVRLNQKPPLWGVRPCVDYMMETIAPLYGERVIGVILTGMGRDGANGMAAIKHYGGQTIAQDEETCLVYGMPRAVIERGLADYILPLHQIPHKIVQLLNQKR</sequence>
<dbReference type="Pfam" id="PF01339">
    <property type="entry name" value="CheB_methylest"/>
    <property type="match status" value="1"/>
</dbReference>
<dbReference type="RefSeq" id="WP_127017576.1">
    <property type="nucleotide sequence ID" value="NZ_CP016379.1"/>
</dbReference>
<keyword evidence="2 6" id="KW-0145">Chemotaxis</keyword>
<dbReference type="PROSITE" id="PS50110">
    <property type="entry name" value="RESPONSE_REGULATORY"/>
    <property type="match status" value="1"/>
</dbReference>
<dbReference type="SUPFAM" id="SSF52738">
    <property type="entry name" value="Methylesterase CheB, C-terminal domain"/>
    <property type="match status" value="1"/>
</dbReference>
<evidence type="ECO:0000256" key="7">
    <source>
        <dbReference type="PROSITE-ProRule" id="PRU00050"/>
    </source>
</evidence>
<keyword evidence="1 6" id="KW-0963">Cytoplasm</keyword>
<dbReference type="KEGG" id="aft:BBF96_12915"/>
<dbReference type="HAMAP" id="MF_00099">
    <property type="entry name" value="CheB_chemtxs"/>
    <property type="match status" value="1"/>
</dbReference>
<feature type="domain" description="Response regulatory" evidence="9">
    <location>
        <begin position="6"/>
        <end position="123"/>
    </location>
</feature>
<dbReference type="AlphaFoldDB" id="A0A3Q9HTS4"/>
<feature type="active site" evidence="6 7">
    <location>
        <position position="290"/>
    </location>
</feature>
<dbReference type="CDD" id="cd17541">
    <property type="entry name" value="REC_CheB-like"/>
    <property type="match status" value="1"/>
</dbReference>
<dbReference type="InterPro" id="IPR011006">
    <property type="entry name" value="CheY-like_superfamily"/>
</dbReference>
<keyword evidence="3 6" id="KW-0378">Hydrolase</keyword>
<dbReference type="InterPro" id="IPR000673">
    <property type="entry name" value="Sig_transdc_resp-reg_Me-estase"/>
</dbReference>
<dbReference type="EMBL" id="CP016379">
    <property type="protein sequence ID" value="AZR74219.1"/>
    <property type="molecule type" value="Genomic_DNA"/>
</dbReference>
<dbReference type="NCBIfam" id="NF001965">
    <property type="entry name" value="PRK00742.1"/>
    <property type="match status" value="1"/>
</dbReference>
<evidence type="ECO:0000256" key="3">
    <source>
        <dbReference type="ARBA" id="ARBA00022801"/>
    </source>
</evidence>
<dbReference type="SUPFAM" id="SSF52172">
    <property type="entry name" value="CheY-like"/>
    <property type="match status" value="1"/>
</dbReference>
<reference evidence="11 12" key="1">
    <citation type="submission" date="2016-07" db="EMBL/GenBank/DDBJ databases">
        <title>Genome and transcriptome analysis of iron-reducing fermentative bacteria Anoxybacter fermentans.</title>
        <authorList>
            <person name="Zeng X."/>
            <person name="Shao Z."/>
        </authorList>
    </citation>
    <scope>NUCLEOTIDE SEQUENCE [LARGE SCALE GENOMIC DNA]</scope>
    <source>
        <strain evidence="11 12">DY22613</strain>
    </source>
</reference>
<dbReference type="PROSITE" id="PS50122">
    <property type="entry name" value="CHEB"/>
    <property type="match status" value="1"/>
</dbReference>
<dbReference type="OrthoDB" id="9793421at2"/>
<comment type="subcellular location">
    <subcellularLocation>
        <location evidence="6">Cytoplasm</location>
    </subcellularLocation>
</comment>
<dbReference type="Gene3D" id="3.40.50.2300">
    <property type="match status" value="1"/>
</dbReference>
<keyword evidence="6 8" id="KW-0597">Phosphoprotein</keyword>
<dbReference type="GO" id="GO:0006935">
    <property type="term" value="P:chemotaxis"/>
    <property type="evidence" value="ECO:0007669"/>
    <property type="project" value="UniProtKB-UniRule"/>
</dbReference>
<keyword evidence="12" id="KW-1185">Reference proteome</keyword>
<dbReference type="InterPro" id="IPR008248">
    <property type="entry name" value="CheB-like"/>
</dbReference>
<feature type="modified residue" description="4-aspartylphosphate" evidence="6 8">
    <location>
        <position position="57"/>
    </location>
</feature>
<dbReference type="PANTHER" id="PTHR42872:SF6">
    <property type="entry name" value="PROTEIN-GLUTAMATE METHYLESTERASE_PROTEIN-GLUTAMINE GLUTAMINASE"/>
    <property type="match status" value="1"/>
</dbReference>
<dbReference type="EC" id="3.1.1.61" evidence="6"/>
<gene>
    <name evidence="6" type="primary">cheB</name>
    <name evidence="11" type="ORF">BBF96_12915</name>
</gene>
<evidence type="ECO:0000313" key="11">
    <source>
        <dbReference type="EMBL" id="AZR74219.1"/>
    </source>
</evidence>
<dbReference type="InterPro" id="IPR035909">
    <property type="entry name" value="CheB_C"/>
</dbReference>
<dbReference type="GO" id="GO:0050568">
    <property type="term" value="F:protein-glutamine glutaminase activity"/>
    <property type="evidence" value="ECO:0007669"/>
    <property type="project" value="UniProtKB-UniRule"/>
</dbReference>
<dbReference type="Gene3D" id="3.40.50.180">
    <property type="entry name" value="Methylesterase CheB, C-terminal domain"/>
    <property type="match status" value="1"/>
</dbReference>
<comment type="similarity">
    <text evidence="6">Belongs to the CheB family.</text>
</comment>
<evidence type="ECO:0000256" key="1">
    <source>
        <dbReference type="ARBA" id="ARBA00022490"/>
    </source>
</evidence>
<dbReference type="InterPro" id="IPR001789">
    <property type="entry name" value="Sig_transdc_resp-reg_receiver"/>
</dbReference>
<dbReference type="SMART" id="SM00448">
    <property type="entry name" value="REC"/>
    <property type="match status" value="1"/>
</dbReference>
<evidence type="ECO:0000313" key="12">
    <source>
        <dbReference type="Proteomes" id="UP000267250"/>
    </source>
</evidence>
<dbReference type="PIRSF" id="PIRSF000876">
    <property type="entry name" value="RR_chemtxs_CheB"/>
    <property type="match status" value="1"/>
</dbReference>
<comment type="PTM">
    <text evidence="6">Phosphorylated by CheA. Phosphorylation of the N-terminal regulatory domain activates the methylesterase activity.</text>
</comment>